<evidence type="ECO:0000313" key="3">
    <source>
        <dbReference type="EMBL" id="VEL17436.1"/>
    </source>
</evidence>
<accession>A0A448WQ98</accession>
<feature type="region of interest" description="Disordered" evidence="1">
    <location>
        <begin position="65"/>
        <end position="114"/>
    </location>
</feature>
<evidence type="ECO:0000259" key="2">
    <source>
        <dbReference type="PROSITE" id="PS50108"/>
    </source>
</evidence>
<evidence type="ECO:0000256" key="1">
    <source>
        <dbReference type="SAM" id="MobiDB-lite"/>
    </source>
</evidence>
<gene>
    <name evidence="3" type="ORF">PXEA_LOCUS10876</name>
</gene>
<dbReference type="PROSITE" id="PS50108">
    <property type="entry name" value="CRIB"/>
    <property type="match status" value="1"/>
</dbReference>
<feature type="compositionally biased region" description="Low complexity" evidence="1">
    <location>
        <begin position="81"/>
        <end position="102"/>
    </location>
</feature>
<evidence type="ECO:0000313" key="4">
    <source>
        <dbReference type="Proteomes" id="UP000784294"/>
    </source>
</evidence>
<dbReference type="EMBL" id="CAAALY010032594">
    <property type="protein sequence ID" value="VEL17436.1"/>
    <property type="molecule type" value="Genomic_DNA"/>
</dbReference>
<organism evidence="3 4">
    <name type="scientific">Protopolystoma xenopodis</name>
    <dbReference type="NCBI Taxonomy" id="117903"/>
    <lineage>
        <taxon>Eukaryota</taxon>
        <taxon>Metazoa</taxon>
        <taxon>Spiralia</taxon>
        <taxon>Lophotrochozoa</taxon>
        <taxon>Platyhelminthes</taxon>
        <taxon>Monogenea</taxon>
        <taxon>Polyopisthocotylea</taxon>
        <taxon>Polystomatidea</taxon>
        <taxon>Polystomatidae</taxon>
        <taxon>Protopolystoma</taxon>
    </lineage>
</organism>
<protein>
    <recommendedName>
        <fullName evidence="2">CRIB domain-containing protein</fullName>
    </recommendedName>
</protein>
<reference evidence="3" key="1">
    <citation type="submission" date="2018-11" db="EMBL/GenBank/DDBJ databases">
        <authorList>
            <consortium name="Pathogen Informatics"/>
        </authorList>
    </citation>
    <scope>NUCLEOTIDE SEQUENCE</scope>
</reference>
<keyword evidence="4" id="KW-1185">Reference proteome</keyword>
<dbReference type="InterPro" id="IPR000095">
    <property type="entry name" value="CRIB_dom"/>
</dbReference>
<comment type="caution">
    <text evidence="3">The sequence shown here is derived from an EMBL/GenBank/DDBJ whole genome shotgun (WGS) entry which is preliminary data.</text>
</comment>
<name>A0A448WQ98_9PLAT</name>
<proteinExistence type="predicted"/>
<feature type="domain" description="CRIB" evidence="2">
    <location>
        <begin position="116"/>
        <end position="129"/>
    </location>
</feature>
<sequence>MAQSQGTVPLSTYGTPVSHNSVALATGGNRIPLVGPSEFSCISQSAVIARHPHFQHLQAATAANMANGSENASNSSDDHASFSYRSLQSSSSQASLGGSVSRKQPRSWLKNGTPLISPPSNMQHVVHVSPHDAAIISCKFSSCKYNFCTYGKLIF</sequence>
<feature type="compositionally biased region" description="Polar residues" evidence="1">
    <location>
        <begin position="65"/>
        <end position="75"/>
    </location>
</feature>
<dbReference type="Proteomes" id="UP000784294">
    <property type="component" value="Unassembled WGS sequence"/>
</dbReference>
<dbReference type="AlphaFoldDB" id="A0A448WQ98"/>